<organism evidence="1 2">
    <name type="scientific">Campylobacter concisus UNSWCS</name>
    <dbReference type="NCBI Taxonomy" id="1242968"/>
    <lineage>
        <taxon>Bacteria</taxon>
        <taxon>Pseudomonadati</taxon>
        <taxon>Campylobacterota</taxon>
        <taxon>Epsilonproteobacteria</taxon>
        <taxon>Campylobacterales</taxon>
        <taxon>Campylobacteraceae</taxon>
        <taxon>Campylobacter</taxon>
    </lineage>
</organism>
<gene>
    <name evidence="1" type="ORF">UNSWCS_947</name>
</gene>
<name>U2GRR5_9BACT</name>
<comment type="caution">
    <text evidence="1">The sequence shown here is derived from an EMBL/GenBank/DDBJ whole genome shotgun (WGS) entry which is preliminary data.</text>
</comment>
<protein>
    <submittedName>
        <fullName evidence="1">Uncharacterized protein</fullName>
    </submittedName>
</protein>
<sequence length="71" mass="8222">MIKQYFIDNCISIRQWAKKHDLNERIAYMVINGELVGKYNTAKGSMRRVFEALLSEGIIEQMPESLENKAS</sequence>
<evidence type="ECO:0000313" key="2">
    <source>
        <dbReference type="Proteomes" id="UP000016620"/>
    </source>
</evidence>
<dbReference type="PATRIC" id="fig|1242968.3.peg.1229"/>
<dbReference type="RefSeq" id="WP_021087736.1">
    <property type="nucleotide sequence ID" value="NZ_ANNG01000021.1"/>
</dbReference>
<dbReference type="EMBL" id="ANNG01000021">
    <property type="protein sequence ID" value="ERJ28673.1"/>
    <property type="molecule type" value="Genomic_DNA"/>
</dbReference>
<dbReference type="Proteomes" id="UP000016620">
    <property type="component" value="Unassembled WGS sequence"/>
</dbReference>
<proteinExistence type="predicted"/>
<evidence type="ECO:0000313" key="1">
    <source>
        <dbReference type="EMBL" id="ERJ28673.1"/>
    </source>
</evidence>
<accession>U2GRR5</accession>
<dbReference type="AlphaFoldDB" id="U2GRR5"/>
<reference evidence="1 2" key="1">
    <citation type="journal article" date="2013" name="BMC Genomics">
        <title>Comparative genomics of Campylobacter concisus isolates reveals genetic diversity and provides insights into disease association.</title>
        <authorList>
            <person name="Deshpande N.P."/>
            <person name="Kaakoush N.O."/>
            <person name="Wilkins M.R."/>
            <person name="Mitchell H.M."/>
        </authorList>
    </citation>
    <scope>NUCLEOTIDE SEQUENCE [LARGE SCALE GENOMIC DNA]</scope>
    <source>
        <strain evidence="1 2">UNSWCS</strain>
    </source>
</reference>